<evidence type="ECO:0000259" key="13">
    <source>
        <dbReference type="PROSITE" id="PS50885"/>
    </source>
</evidence>
<dbReference type="AlphaFoldDB" id="A0A1M5H2Q6"/>
<evidence type="ECO:0000256" key="4">
    <source>
        <dbReference type="ARBA" id="ARBA00022553"/>
    </source>
</evidence>
<evidence type="ECO:0000256" key="9">
    <source>
        <dbReference type="ARBA" id="ARBA00023012"/>
    </source>
</evidence>
<keyword evidence="4" id="KW-0597">Phosphoprotein</keyword>
<keyword evidence="7 14" id="KW-0418">Kinase</keyword>
<dbReference type="GO" id="GO:0005886">
    <property type="term" value="C:plasma membrane"/>
    <property type="evidence" value="ECO:0007669"/>
    <property type="project" value="TreeGrafter"/>
</dbReference>
<dbReference type="SMART" id="SM00387">
    <property type="entry name" value="HATPase_c"/>
    <property type="match status" value="1"/>
</dbReference>
<dbReference type="PROSITE" id="PS50109">
    <property type="entry name" value="HIS_KIN"/>
    <property type="match status" value="1"/>
</dbReference>
<organism evidence="14 15">
    <name type="scientific">Cnuella takakiae</name>
    <dbReference type="NCBI Taxonomy" id="1302690"/>
    <lineage>
        <taxon>Bacteria</taxon>
        <taxon>Pseudomonadati</taxon>
        <taxon>Bacteroidota</taxon>
        <taxon>Chitinophagia</taxon>
        <taxon>Chitinophagales</taxon>
        <taxon>Chitinophagaceae</taxon>
        <taxon>Cnuella</taxon>
    </lineage>
</organism>
<dbReference type="EC" id="2.7.13.3" evidence="3"/>
<sequence length="453" mass="50962">MKIQIKITLLFTLVCTFIVVVLCCAIYFFSYNRAFQDFYTRLELRATIAAKANLDTGQANTQAFEEIRKAYLQRLPNEQEHIIRRDTLEAFMRQPDGRLLPPEFYTAVLRDGGASYRQDYRFFKAIYYQNSSGDYVIILSAVNTFARNFLNNLKTILVLATLLSIVVIVTVGLVFSRQVLAPIRRITQEVNNISATSLNKRLPHKDGKDEITELTNTFNNMLGRLEASFASQNNFVSNASHELNTPLTAIMGETEFLLSRRRDVAQYEQGLQVVLAQAGKLRNITRSLLELAQSGFRGSLAFETIKVAELLRNVEQVARSIYPECKLVTDFSLAPANLNTIQIQGSFQLLELCISNITLNACKYANGKQVTLALGATDRHVLFIIRDRGIGIPERDMPHIFDPFFRASNAQGSNGYGIGLPLAQNIIRLHQGTIHVGSREDQGTEVVVRIPRS</sequence>
<dbReference type="PANTHER" id="PTHR45436:SF5">
    <property type="entry name" value="SENSOR HISTIDINE KINASE TRCS"/>
    <property type="match status" value="1"/>
</dbReference>
<dbReference type="InterPro" id="IPR003594">
    <property type="entry name" value="HATPase_dom"/>
</dbReference>
<evidence type="ECO:0000256" key="1">
    <source>
        <dbReference type="ARBA" id="ARBA00000085"/>
    </source>
</evidence>
<dbReference type="InterPro" id="IPR003661">
    <property type="entry name" value="HisK_dim/P_dom"/>
</dbReference>
<dbReference type="CDD" id="cd00075">
    <property type="entry name" value="HATPase"/>
    <property type="match status" value="1"/>
</dbReference>
<dbReference type="InterPro" id="IPR005467">
    <property type="entry name" value="His_kinase_dom"/>
</dbReference>
<keyword evidence="8 11" id="KW-1133">Transmembrane helix</keyword>
<keyword evidence="6 11" id="KW-0812">Transmembrane</keyword>
<dbReference type="SUPFAM" id="SSF55874">
    <property type="entry name" value="ATPase domain of HSP90 chaperone/DNA topoisomerase II/histidine kinase"/>
    <property type="match status" value="1"/>
</dbReference>
<feature type="domain" description="HAMP" evidence="13">
    <location>
        <begin position="177"/>
        <end position="230"/>
    </location>
</feature>
<protein>
    <recommendedName>
        <fullName evidence="3">histidine kinase</fullName>
        <ecNumber evidence="3">2.7.13.3</ecNumber>
    </recommendedName>
</protein>
<dbReference type="PANTHER" id="PTHR45436">
    <property type="entry name" value="SENSOR HISTIDINE KINASE YKOH"/>
    <property type="match status" value="1"/>
</dbReference>
<comment type="subcellular location">
    <subcellularLocation>
        <location evidence="2">Membrane</location>
    </subcellularLocation>
</comment>
<evidence type="ECO:0000256" key="6">
    <source>
        <dbReference type="ARBA" id="ARBA00022692"/>
    </source>
</evidence>
<dbReference type="Pfam" id="PF02518">
    <property type="entry name" value="HATPase_c"/>
    <property type="match status" value="1"/>
</dbReference>
<keyword evidence="15" id="KW-1185">Reference proteome</keyword>
<reference evidence="14 15" key="1">
    <citation type="submission" date="2016-11" db="EMBL/GenBank/DDBJ databases">
        <authorList>
            <person name="Jaros S."/>
            <person name="Januszkiewicz K."/>
            <person name="Wedrychowicz H."/>
        </authorList>
    </citation>
    <scope>NUCLEOTIDE SEQUENCE [LARGE SCALE GENOMIC DNA]</scope>
    <source>
        <strain evidence="14 15">DSM 26897</strain>
    </source>
</reference>
<dbReference type="Pfam" id="PF00512">
    <property type="entry name" value="HisKA"/>
    <property type="match status" value="1"/>
</dbReference>
<dbReference type="Gene3D" id="1.10.287.130">
    <property type="match status" value="1"/>
</dbReference>
<dbReference type="InterPro" id="IPR036890">
    <property type="entry name" value="HATPase_C_sf"/>
</dbReference>
<dbReference type="Gene3D" id="3.30.565.10">
    <property type="entry name" value="Histidine kinase-like ATPase, C-terminal domain"/>
    <property type="match status" value="1"/>
</dbReference>
<dbReference type="GO" id="GO:0000155">
    <property type="term" value="F:phosphorelay sensor kinase activity"/>
    <property type="evidence" value="ECO:0007669"/>
    <property type="project" value="InterPro"/>
</dbReference>
<dbReference type="InterPro" id="IPR036097">
    <property type="entry name" value="HisK_dim/P_sf"/>
</dbReference>
<dbReference type="Pfam" id="PF00672">
    <property type="entry name" value="HAMP"/>
    <property type="match status" value="1"/>
</dbReference>
<evidence type="ECO:0000256" key="2">
    <source>
        <dbReference type="ARBA" id="ARBA00004370"/>
    </source>
</evidence>
<evidence type="ECO:0000256" key="5">
    <source>
        <dbReference type="ARBA" id="ARBA00022679"/>
    </source>
</evidence>
<dbReference type="CDD" id="cd06225">
    <property type="entry name" value="HAMP"/>
    <property type="match status" value="1"/>
</dbReference>
<dbReference type="SUPFAM" id="SSF158472">
    <property type="entry name" value="HAMP domain-like"/>
    <property type="match status" value="1"/>
</dbReference>
<keyword evidence="10 11" id="KW-0472">Membrane</keyword>
<feature type="transmembrane region" description="Helical" evidence="11">
    <location>
        <begin position="7"/>
        <end position="29"/>
    </location>
</feature>
<dbReference type="Gene3D" id="6.10.340.10">
    <property type="match status" value="1"/>
</dbReference>
<evidence type="ECO:0000256" key="7">
    <source>
        <dbReference type="ARBA" id="ARBA00022777"/>
    </source>
</evidence>
<dbReference type="InterPro" id="IPR003660">
    <property type="entry name" value="HAMP_dom"/>
</dbReference>
<evidence type="ECO:0000256" key="11">
    <source>
        <dbReference type="SAM" id="Phobius"/>
    </source>
</evidence>
<evidence type="ECO:0000259" key="12">
    <source>
        <dbReference type="PROSITE" id="PS50109"/>
    </source>
</evidence>
<comment type="catalytic activity">
    <reaction evidence="1">
        <text>ATP + protein L-histidine = ADP + protein N-phospho-L-histidine.</text>
        <dbReference type="EC" id="2.7.13.3"/>
    </reaction>
</comment>
<keyword evidence="5" id="KW-0808">Transferase</keyword>
<dbReference type="PRINTS" id="PR00344">
    <property type="entry name" value="BCTRLSENSOR"/>
</dbReference>
<feature type="domain" description="Histidine kinase" evidence="12">
    <location>
        <begin position="238"/>
        <end position="453"/>
    </location>
</feature>
<dbReference type="SMART" id="SM00388">
    <property type="entry name" value="HisKA"/>
    <property type="match status" value="1"/>
</dbReference>
<proteinExistence type="predicted"/>
<feature type="transmembrane region" description="Helical" evidence="11">
    <location>
        <begin position="156"/>
        <end position="175"/>
    </location>
</feature>
<dbReference type="OrthoDB" id="594725at2"/>
<accession>A0A1M5H2Q6</accession>
<dbReference type="RefSeq" id="WP_073046801.1">
    <property type="nucleotide sequence ID" value="NZ_FQUO01000018.1"/>
</dbReference>
<dbReference type="InterPro" id="IPR004358">
    <property type="entry name" value="Sig_transdc_His_kin-like_C"/>
</dbReference>
<evidence type="ECO:0000313" key="14">
    <source>
        <dbReference type="EMBL" id="SHG10203.1"/>
    </source>
</evidence>
<evidence type="ECO:0000313" key="15">
    <source>
        <dbReference type="Proteomes" id="UP000184368"/>
    </source>
</evidence>
<keyword evidence="9" id="KW-0902">Two-component regulatory system</keyword>
<evidence type="ECO:0000256" key="8">
    <source>
        <dbReference type="ARBA" id="ARBA00022989"/>
    </source>
</evidence>
<dbReference type="SMART" id="SM00304">
    <property type="entry name" value="HAMP"/>
    <property type="match status" value="1"/>
</dbReference>
<evidence type="ECO:0000256" key="10">
    <source>
        <dbReference type="ARBA" id="ARBA00023136"/>
    </source>
</evidence>
<evidence type="ECO:0000256" key="3">
    <source>
        <dbReference type="ARBA" id="ARBA00012438"/>
    </source>
</evidence>
<dbReference type="STRING" id="1302690.BUE76_03890"/>
<dbReference type="EMBL" id="FQUO01000018">
    <property type="protein sequence ID" value="SHG10203.1"/>
    <property type="molecule type" value="Genomic_DNA"/>
</dbReference>
<dbReference type="SUPFAM" id="SSF47384">
    <property type="entry name" value="Homodimeric domain of signal transducing histidine kinase"/>
    <property type="match status" value="1"/>
</dbReference>
<dbReference type="CDD" id="cd00082">
    <property type="entry name" value="HisKA"/>
    <property type="match status" value="1"/>
</dbReference>
<gene>
    <name evidence="14" type="ORF">SAMN05444008_1184</name>
</gene>
<dbReference type="InterPro" id="IPR050428">
    <property type="entry name" value="TCS_sensor_his_kinase"/>
</dbReference>
<name>A0A1M5H2Q6_9BACT</name>
<dbReference type="PROSITE" id="PS50885">
    <property type="entry name" value="HAMP"/>
    <property type="match status" value="1"/>
</dbReference>
<dbReference type="Proteomes" id="UP000184368">
    <property type="component" value="Unassembled WGS sequence"/>
</dbReference>